<reference evidence="1" key="1">
    <citation type="submission" date="2021-06" db="EMBL/GenBank/DDBJ databases">
        <authorList>
            <person name="Kallberg Y."/>
            <person name="Tangrot J."/>
            <person name="Rosling A."/>
        </authorList>
    </citation>
    <scope>NUCLEOTIDE SEQUENCE</scope>
    <source>
        <strain evidence="1">CL356</strain>
    </source>
</reference>
<proteinExistence type="predicted"/>
<dbReference type="EMBL" id="CAJVPT010048286">
    <property type="protein sequence ID" value="CAG8741780.1"/>
    <property type="molecule type" value="Genomic_DNA"/>
</dbReference>
<comment type="caution">
    <text evidence="1">The sequence shown here is derived from an EMBL/GenBank/DDBJ whole genome shotgun (WGS) entry which is preliminary data.</text>
</comment>
<name>A0ACA9Q9U8_9GLOM</name>
<sequence>GGSAIWLLIYGIYYWLSRLSLDSMASVVLYFGYLLILALINFIVT</sequence>
<feature type="non-terminal residue" evidence="1">
    <location>
        <position position="45"/>
    </location>
</feature>
<evidence type="ECO:0000313" key="2">
    <source>
        <dbReference type="Proteomes" id="UP000789525"/>
    </source>
</evidence>
<evidence type="ECO:0000313" key="1">
    <source>
        <dbReference type="EMBL" id="CAG8741780.1"/>
    </source>
</evidence>
<accession>A0ACA9Q9U8</accession>
<protein>
    <submittedName>
        <fullName evidence="1">4189_t:CDS:1</fullName>
    </submittedName>
</protein>
<gene>
    <name evidence="1" type="ORF">ACOLOM_LOCUS12217</name>
</gene>
<keyword evidence="2" id="KW-1185">Reference proteome</keyword>
<organism evidence="1 2">
    <name type="scientific">Acaulospora colombiana</name>
    <dbReference type="NCBI Taxonomy" id="27376"/>
    <lineage>
        <taxon>Eukaryota</taxon>
        <taxon>Fungi</taxon>
        <taxon>Fungi incertae sedis</taxon>
        <taxon>Mucoromycota</taxon>
        <taxon>Glomeromycotina</taxon>
        <taxon>Glomeromycetes</taxon>
        <taxon>Diversisporales</taxon>
        <taxon>Acaulosporaceae</taxon>
        <taxon>Acaulospora</taxon>
    </lineage>
</organism>
<dbReference type="Proteomes" id="UP000789525">
    <property type="component" value="Unassembled WGS sequence"/>
</dbReference>
<feature type="non-terminal residue" evidence="1">
    <location>
        <position position="1"/>
    </location>
</feature>